<dbReference type="STRING" id="1122247.GCA_000379865_00065"/>
<dbReference type="Gene3D" id="3.30.1490.270">
    <property type="match status" value="1"/>
</dbReference>
<comment type="caution">
    <text evidence="3">The sequence shown here is derived from an EMBL/GenBank/DDBJ whole genome shotgun (WGS) entry which is preliminary data.</text>
</comment>
<protein>
    <submittedName>
        <fullName evidence="3">A circularly permuted ATPgrasp family protein</fullName>
    </submittedName>
</protein>
<gene>
    <name evidence="3" type="ORF">C731_2049</name>
</gene>
<dbReference type="SUPFAM" id="SSF56059">
    <property type="entry name" value="Glutathione synthetase ATP-binding domain-like"/>
    <property type="match status" value="1"/>
</dbReference>
<dbReference type="PANTHER" id="PTHR34595:SF2">
    <property type="entry name" value="BLR2978 PROTEIN"/>
    <property type="match status" value="1"/>
</dbReference>
<dbReference type="PATRIC" id="fig|1122247.3.peg.1970"/>
<dbReference type="EMBL" id="AMRA01000052">
    <property type="protein sequence ID" value="EKF23947.1"/>
    <property type="molecule type" value="Genomic_DNA"/>
</dbReference>
<dbReference type="Gene3D" id="3.40.50.11290">
    <property type="match status" value="1"/>
</dbReference>
<dbReference type="InterPro" id="IPR007296">
    <property type="entry name" value="DUF403"/>
</dbReference>
<organism evidence="3 4">
    <name type="scientific">Mycolicibacterium hassiacum (strain DSM 44199 / CIP 105218 / JCM 12690 / 3849)</name>
    <name type="common">Mycobacterium hassiacum</name>
    <dbReference type="NCBI Taxonomy" id="1122247"/>
    <lineage>
        <taxon>Bacteria</taxon>
        <taxon>Bacillati</taxon>
        <taxon>Actinomycetota</taxon>
        <taxon>Actinomycetes</taxon>
        <taxon>Mycobacteriales</taxon>
        <taxon>Mycobacteriaceae</taxon>
        <taxon>Mycolicibacterium</taxon>
    </lineage>
</organism>
<evidence type="ECO:0000259" key="2">
    <source>
        <dbReference type="Pfam" id="PF14403"/>
    </source>
</evidence>
<dbReference type="InterPro" id="IPR051680">
    <property type="entry name" value="ATP-dep_Glu-Cys_Ligase-2"/>
</dbReference>
<dbReference type="Pfam" id="PF14403">
    <property type="entry name" value="CP_ATPgrasp_2"/>
    <property type="match status" value="1"/>
</dbReference>
<proteinExistence type="predicted"/>
<dbReference type="InterPro" id="IPR025841">
    <property type="entry name" value="CP_ATPgrasp_2"/>
</dbReference>
<dbReference type="AlphaFoldDB" id="K5BFJ3"/>
<sequence length="859" mass="92077">MASPPANAPDELLSRYRIARAQQALFDVPGAGYDEFVDAAGRVRPAWRELAEWVGRLGGRGLDALRSMVRELVDNDGITYTRPDRPHEPGPWHLDPLPLVLSAADWETLETGLLQRSRLLDAVLTDLYGPRETLTSGLLPAQLVFAHPGYLRAAHGITVPGRHQLFLHGCDVSRGADGGFLVHADWTQAPSGAGYALADRRVVAHANPDLYQRIGPRPVSLWAQALRLALIDAAPVSAEEPVVVVLSPGSQSETFFDQAHLAGVLGFPLVESTDLVVQDGRLWMRSMGTLQPVDVVLRRVDADYADPLDLRQDSRLGVAGLVEVLRRGAVTVVNTLGSGVLESPGLQRFLPELCERMLGESPLLASPPMYWGGIDTERSHLLARLSSLLIRSVTGGETIVGAELSASRRAELAARIEAEPWRWVGQELPQFSCAPTAFAPGGLSSAPVVMRLFTVAQRDGYAPMVGGLGGLLAPGAAGYPLKTLAAKDVWVRTAARATAEAATAAPRLPAVTPSATREVSSPRVLSEQFWIGRYAERAEGAARLLTVTRERYDEYHREPGDRADLPGSAVVPVLLRALTRITGTDGGDVDDTALVAAAPDMLWSLTTDRRRPGSLAQSVEGLGLALRAVRDQMSNDTWMVITGVERALQHAGDAPTVAALALPTHLVLAGMLALAGVADESLVRDIGWTMMDIGRRIERGLALTTLLDSTLTADRGPAEPAVIEAVLVACESSVTYRRRNPGTTSVAAVAELLLFDADNPRSLAFTLERLRADLRALPGATGSSRAERLVDDLATRLRRTAPAALAEVGADGRRPALADLMTTANAALRDLAAVITTTHLTLPGEIQPLWGPEERRVVR</sequence>
<dbReference type="Proteomes" id="UP000006265">
    <property type="component" value="Unassembled WGS sequence"/>
</dbReference>
<dbReference type="OrthoDB" id="9803842at2"/>
<dbReference type="PANTHER" id="PTHR34595">
    <property type="entry name" value="BLR5612 PROTEIN"/>
    <property type="match status" value="1"/>
</dbReference>
<reference evidence="3 4" key="1">
    <citation type="journal article" date="2012" name="J. Bacteriol.">
        <title>Genome sequence of Mycobacterium hassiacum DSM 44199, a rare source of heat-stable mycobacterial proteins.</title>
        <authorList>
            <person name="Tiago I."/>
            <person name="Maranha A."/>
            <person name="Mendes V."/>
            <person name="Alarico S."/>
            <person name="Moynihan P.J."/>
            <person name="Clarke A.J."/>
            <person name="Macedo-Ribeiro S."/>
            <person name="Pereira P.J."/>
            <person name="Empadinhas N."/>
        </authorList>
    </citation>
    <scope>NUCLEOTIDE SEQUENCE [LARGE SCALE GENOMIC DNA]</scope>
    <source>
        <strain evidence="4">DSM 44199 / CIP 105218 / JCM 12690 / 3849</strain>
    </source>
</reference>
<feature type="domain" description="DUF403" evidence="1">
    <location>
        <begin position="522"/>
        <end position="839"/>
    </location>
</feature>
<dbReference type="RefSeq" id="WP_005627176.1">
    <property type="nucleotide sequence ID" value="NZ_AMRA01000052.1"/>
</dbReference>
<dbReference type="eggNOG" id="COG2308">
    <property type="taxonomic scope" value="Bacteria"/>
</dbReference>
<name>K5BFJ3_MYCHD</name>
<dbReference type="eggNOG" id="COG2307">
    <property type="taxonomic scope" value="Bacteria"/>
</dbReference>
<evidence type="ECO:0000313" key="4">
    <source>
        <dbReference type="Proteomes" id="UP000006265"/>
    </source>
</evidence>
<keyword evidence="4" id="KW-1185">Reference proteome</keyword>
<dbReference type="Pfam" id="PF04168">
    <property type="entry name" value="Alpha-E"/>
    <property type="match status" value="1"/>
</dbReference>
<evidence type="ECO:0000313" key="3">
    <source>
        <dbReference type="EMBL" id="EKF23947.1"/>
    </source>
</evidence>
<accession>K5BFJ3</accession>
<feature type="domain" description="Circularly permuted ATP-grasp type 2" evidence="2">
    <location>
        <begin position="98"/>
        <end position="469"/>
    </location>
</feature>
<evidence type="ECO:0000259" key="1">
    <source>
        <dbReference type="Pfam" id="PF04168"/>
    </source>
</evidence>